<gene>
    <name evidence="2" type="ordered locus">SJA_C1-28570</name>
</gene>
<name>D4Z509_SPHIU</name>
<protein>
    <submittedName>
        <fullName evidence="2">Uncharacterized protein</fullName>
    </submittedName>
</protein>
<evidence type="ECO:0000313" key="2">
    <source>
        <dbReference type="EMBL" id="BAI97691.1"/>
    </source>
</evidence>
<organism evidence="2 3">
    <name type="scientific">Sphingobium indicum (strain DSM 16413 / CCM 7287 / MTCC 6362 / UT26 / NBRC 101211 / UT26S)</name>
    <name type="common">Sphingobium japonicum</name>
    <dbReference type="NCBI Taxonomy" id="452662"/>
    <lineage>
        <taxon>Bacteria</taxon>
        <taxon>Pseudomonadati</taxon>
        <taxon>Pseudomonadota</taxon>
        <taxon>Alphaproteobacteria</taxon>
        <taxon>Sphingomonadales</taxon>
        <taxon>Sphingomonadaceae</taxon>
        <taxon>Sphingobium</taxon>
    </lineage>
</organism>
<dbReference type="HOGENOM" id="CLU_2048238_0_0_5"/>
<reference evidence="2 3" key="1">
    <citation type="journal article" date="2010" name="J. Bacteriol.">
        <title>Complete genome sequence of the representative gamma-hexachlorocyclohexane-degrading bacterium Sphingobium japonicum UT26.</title>
        <authorList>
            <person name="Nagata Y."/>
            <person name="Ohtsubo Y."/>
            <person name="Endo R."/>
            <person name="Ichikawa N."/>
            <person name="Ankai A."/>
            <person name="Oguchi A."/>
            <person name="Fukui S."/>
            <person name="Fujita N."/>
            <person name="Tsuda M."/>
        </authorList>
    </citation>
    <scope>NUCLEOTIDE SEQUENCE [LARGE SCALE GENOMIC DNA]</scope>
    <source>
        <strain evidence="3">DSM 16413 / CCM 7287 / MTCC 6362 / UT26 / NBRC 101211 / UT26S</strain>
    </source>
</reference>
<feature type="region of interest" description="Disordered" evidence="1">
    <location>
        <begin position="99"/>
        <end position="120"/>
    </location>
</feature>
<dbReference type="EMBL" id="AP010803">
    <property type="protein sequence ID" value="BAI97691.1"/>
    <property type="molecule type" value="Genomic_DNA"/>
</dbReference>
<keyword evidence="3" id="KW-1185">Reference proteome</keyword>
<feature type="region of interest" description="Disordered" evidence="1">
    <location>
        <begin position="14"/>
        <end position="47"/>
    </location>
</feature>
<dbReference type="AlphaFoldDB" id="D4Z509"/>
<dbReference type="KEGG" id="sjp:SJA_C1-28570"/>
<accession>D4Z509</accession>
<dbReference type="Proteomes" id="UP000007753">
    <property type="component" value="Chromosome 1"/>
</dbReference>
<evidence type="ECO:0000256" key="1">
    <source>
        <dbReference type="SAM" id="MobiDB-lite"/>
    </source>
</evidence>
<proteinExistence type="predicted"/>
<sequence>MMSSLNLYEMGMKKAASGPRSLRNPASGFAVESKGERDPDLGKASSRKTRLVARLRYYLAIRPMLQGTKFREAEGSYAAGRKMANSSHQFSVTPGLTRGPAFLLSAAPRPRQRDPGSSPG</sequence>
<evidence type="ECO:0000313" key="3">
    <source>
        <dbReference type="Proteomes" id="UP000007753"/>
    </source>
</evidence>